<dbReference type="Gene3D" id="3.30.750.24">
    <property type="entry name" value="STAS domain"/>
    <property type="match status" value="1"/>
</dbReference>
<evidence type="ECO:0000313" key="8">
    <source>
        <dbReference type="Proteomes" id="UP001596189"/>
    </source>
</evidence>
<feature type="domain" description="STAS" evidence="6">
    <location>
        <begin position="447"/>
        <end position="554"/>
    </location>
</feature>
<accession>A0ABW1JCA6</accession>
<feature type="transmembrane region" description="Helical" evidence="5">
    <location>
        <begin position="355"/>
        <end position="374"/>
    </location>
</feature>
<dbReference type="InterPro" id="IPR001902">
    <property type="entry name" value="SLC26A/SulP_fam"/>
</dbReference>
<evidence type="ECO:0000259" key="6">
    <source>
        <dbReference type="PROSITE" id="PS50801"/>
    </source>
</evidence>
<dbReference type="Pfam" id="PF00916">
    <property type="entry name" value="Sulfate_transp"/>
    <property type="match status" value="1"/>
</dbReference>
<dbReference type="InterPro" id="IPR036513">
    <property type="entry name" value="STAS_dom_sf"/>
</dbReference>
<dbReference type="InterPro" id="IPR002645">
    <property type="entry name" value="STAS_dom"/>
</dbReference>
<dbReference type="SUPFAM" id="SSF52091">
    <property type="entry name" value="SpoIIaa-like"/>
    <property type="match status" value="1"/>
</dbReference>
<feature type="transmembrane region" description="Helical" evidence="5">
    <location>
        <begin position="208"/>
        <end position="227"/>
    </location>
</feature>
<evidence type="ECO:0000256" key="5">
    <source>
        <dbReference type="SAM" id="Phobius"/>
    </source>
</evidence>
<feature type="transmembrane region" description="Helical" evidence="5">
    <location>
        <begin position="87"/>
        <end position="106"/>
    </location>
</feature>
<feature type="transmembrane region" description="Helical" evidence="5">
    <location>
        <begin position="138"/>
        <end position="156"/>
    </location>
</feature>
<feature type="transmembrane region" description="Helical" evidence="5">
    <location>
        <begin position="386"/>
        <end position="415"/>
    </location>
</feature>
<name>A0ABW1JCA6_9ACTN</name>
<protein>
    <submittedName>
        <fullName evidence="7">SulP family inorganic anion transporter</fullName>
    </submittedName>
</protein>
<dbReference type="InterPro" id="IPR011547">
    <property type="entry name" value="SLC26A/SulP_dom"/>
</dbReference>
<dbReference type="Proteomes" id="UP001596189">
    <property type="component" value="Unassembled WGS sequence"/>
</dbReference>
<gene>
    <name evidence="7" type="ORF">ACFQDO_07340</name>
</gene>
<dbReference type="EMBL" id="JBHSRD010000003">
    <property type="protein sequence ID" value="MFC6006941.1"/>
    <property type="molecule type" value="Genomic_DNA"/>
</dbReference>
<proteinExistence type="predicted"/>
<evidence type="ECO:0000256" key="4">
    <source>
        <dbReference type="ARBA" id="ARBA00023136"/>
    </source>
</evidence>
<feature type="transmembrane region" description="Helical" evidence="5">
    <location>
        <begin position="332"/>
        <end position="349"/>
    </location>
</feature>
<feature type="transmembrane region" description="Helical" evidence="5">
    <location>
        <begin position="112"/>
        <end position="131"/>
    </location>
</feature>
<evidence type="ECO:0000256" key="2">
    <source>
        <dbReference type="ARBA" id="ARBA00022692"/>
    </source>
</evidence>
<evidence type="ECO:0000256" key="3">
    <source>
        <dbReference type="ARBA" id="ARBA00022989"/>
    </source>
</evidence>
<keyword evidence="4 5" id="KW-0472">Membrane</keyword>
<organism evidence="7 8">
    <name type="scientific">Angustibacter luteus</name>
    <dbReference type="NCBI Taxonomy" id="658456"/>
    <lineage>
        <taxon>Bacteria</taxon>
        <taxon>Bacillati</taxon>
        <taxon>Actinomycetota</taxon>
        <taxon>Actinomycetes</taxon>
        <taxon>Kineosporiales</taxon>
        <taxon>Kineosporiaceae</taxon>
    </lineage>
</organism>
<feature type="transmembrane region" description="Helical" evidence="5">
    <location>
        <begin position="247"/>
        <end position="269"/>
    </location>
</feature>
<keyword evidence="3 5" id="KW-1133">Transmembrane helix</keyword>
<dbReference type="Pfam" id="PF01740">
    <property type="entry name" value="STAS"/>
    <property type="match status" value="1"/>
</dbReference>
<feature type="transmembrane region" description="Helical" evidence="5">
    <location>
        <begin position="183"/>
        <end position="201"/>
    </location>
</feature>
<keyword evidence="8" id="KW-1185">Reference proteome</keyword>
<feature type="transmembrane region" description="Helical" evidence="5">
    <location>
        <begin position="31"/>
        <end position="52"/>
    </location>
</feature>
<dbReference type="RefSeq" id="WP_345718405.1">
    <property type="nucleotide sequence ID" value="NZ_BAABFP010000008.1"/>
</dbReference>
<evidence type="ECO:0000256" key="1">
    <source>
        <dbReference type="ARBA" id="ARBA00004141"/>
    </source>
</evidence>
<sequence>MTARQPTRIERFVPALGWLREYQREWLRPDVVAGLTAGGVVIPQAMAYATVAGLPVQVGLQTCIVPMAVYALLGGARRMSFSTSSTIVALTAAALTGIGVSGAQALTATATLTLMVGLLLWLAVVLRLGFIVECVSELVLFGIKVAVGLTIAAAQLPKLLGLSTSGDSFLSNIRNVLQHLDDVSVVTALLGFGTVAVVLVLRRVAPRVPGPLVALVIGIGLVLVANLDEHGVALIPEVPTGLVAPSLPGLDHVAGLLPYAAGIALMALLESVSVARSTRQPDDPQLVNDQEFIATGAGSVAGSFFGTVPVAGGFSQTLVNVSAGARTQVSQLATVALAVLTSLFLAPLLSEMPQATLGAVVLVAVTGLIQTTDLRRAWRIDRTEFGLALAAGVIALLTNLLVGVLAGVVITYLLVLRSLSHMHISELHRRPDGTLHAGGEGDEAVHGVLVLRVENVMFTGNIRALQSELNLRVEGAEPKPQVLVVDVSRTFTTTLYVMDVFLELDRELRREDVDLWIAGMPPRAKEKAQRTPLWQEWVAAGKLQPDVQTAVAAFQRRAAQ</sequence>
<reference evidence="8" key="1">
    <citation type="journal article" date="2019" name="Int. J. Syst. Evol. Microbiol.">
        <title>The Global Catalogue of Microorganisms (GCM) 10K type strain sequencing project: providing services to taxonomists for standard genome sequencing and annotation.</title>
        <authorList>
            <consortium name="The Broad Institute Genomics Platform"/>
            <consortium name="The Broad Institute Genome Sequencing Center for Infectious Disease"/>
            <person name="Wu L."/>
            <person name="Ma J."/>
        </authorList>
    </citation>
    <scope>NUCLEOTIDE SEQUENCE [LARGE SCALE GENOMIC DNA]</scope>
    <source>
        <strain evidence="8">KACC 14249</strain>
    </source>
</reference>
<dbReference type="PROSITE" id="PS50801">
    <property type="entry name" value="STAS"/>
    <property type="match status" value="1"/>
</dbReference>
<feature type="transmembrane region" description="Helical" evidence="5">
    <location>
        <begin position="58"/>
        <end position="75"/>
    </location>
</feature>
<evidence type="ECO:0000313" key="7">
    <source>
        <dbReference type="EMBL" id="MFC6006941.1"/>
    </source>
</evidence>
<keyword evidence="2 5" id="KW-0812">Transmembrane</keyword>
<comment type="caution">
    <text evidence="7">The sequence shown here is derived from an EMBL/GenBank/DDBJ whole genome shotgun (WGS) entry which is preliminary data.</text>
</comment>
<comment type="subcellular location">
    <subcellularLocation>
        <location evidence="1">Membrane</location>
        <topology evidence="1">Multi-pass membrane protein</topology>
    </subcellularLocation>
</comment>
<dbReference type="PANTHER" id="PTHR11814">
    <property type="entry name" value="SULFATE TRANSPORTER"/>
    <property type="match status" value="1"/>
</dbReference>